<evidence type="ECO:0008006" key="4">
    <source>
        <dbReference type="Google" id="ProtNLM"/>
    </source>
</evidence>
<dbReference type="EMBL" id="BARS01037272">
    <property type="protein sequence ID" value="GAG24440.1"/>
    <property type="molecule type" value="Genomic_DNA"/>
</dbReference>
<dbReference type="Pfam" id="PF16124">
    <property type="entry name" value="RecQ_Zn_bind"/>
    <property type="match status" value="1"/>
</dbReference>
<dbReference type="SUPFAM" id="SSF46785">
    <property type="entry name" value="Winged helix' DNA-binding domain"/>
    <property type="match status" value="1"/>
</dbReference>
<protein>
    <recommendedName>
        <fullName evidence="4">ATP-dependent DNA helicase RecQ zinc-binding domain-containing protein</fullName>
    </recommendedName>
</protein>
<evidence type="ECO:0000259" key="2">
    <source>
        <dbReference type="Pfam" id="PF16124"/>
    </source>
</evidence>
<dbReference type="GO" id="GO:0006281">
    <property type="term" value="P:DNA repair"/>
    <property type="evidence" value="ECO:0007669"/>
    <property type="project" value="InterPro"/>
</dbReference>
<feature type="non-terminal residue" evidence="3">
    <location>
        <position position="256"/>
    </location>
</feature>
<gene>
    <name evidence="3" type="ORF">S01H1_57167</name>
</gene>
<dbReference type="InterPro" id="IPR032284">
    <property type="entry name" value="RecQ_Zn-bd"/>
</dbReference>
<name>X0W1M3_9ZZZZ</name>
<dbReference type="InterPro" id="IPR036390">
    <property type="entry name" value="WH_DNA-bd_sf"/>
</dbReference>
<dbReference type="Gene3D" id="1.10.10.10">
    <property type="entry name" value="Winged helix-like DNA-binding domain superfamily/Winged helix DNA-binding domain"/>
    <property type="match status" value="1"/>
</dbReference>
<dbReference type="GO" id="GO:0006260">
    <property type="term" value="P:DNA replication"/>
    <property type="evidence" value="ECO:0007669"/>
    <property type="project" value="InterPro"/>
</dbReference>
<organism evidence="3">
    <name type="scientific">marine sediment metagenome</name>
    <dbReference type="NCBI Taxonomy" id="412755"/>
    <lineage>
        <taxon>unclassified sequences</taxon>
        <taxon>metagenomes</taxon>
        <taxon>ecological metagenomes</taxon>
    </lineage>
</organism>
<dbReference type="InterPro" id="IPR036388">
    <property type="entry name" value="WH-like_DNA-bd_sf"/>
</dbReference>
<reference evidence="3" key="1">
    <citation type="journal article" date="2014" name="Front. Microbiol.">
        <title>High frequency of phylogenetically diverse reductive dehalogenase-homologous genes in deep subseafloor sedimentary metagenomes.</title>
        <authorList>
            <person name="Kawai M."/>
            <person name="Futagami T."/>
            <person name="Toyoda A."/>
            <person name="Takaki Y."/>
            <person name="Nishi S."/>
            <person name="Hori S."/>
            <person name="Arai W."/>
            <person name="Tsubouchi T."/>
            <person name="Morono Y."/>
            <person name="Uchiyama I."/>
            <person name="Ito T."/>
            <person name="Fujiyama A."/>
            <person name="Inagaki F."/>
            <person name="Takami H."/>
        </authorList>
    </citation>
    <scope>NUCLEOTIDE SEQUENCE</scope>
    <source>
        <strain evidence="3">Expedition CK06-06</strain>
    </source>
</reference>
<evidence type="ECO:0000313" key="3">
    <source>
        <dbReference type="EMBL" id="GAG24440.1"/>
    </source>
</evidence>
<sequence length="256" mass="28640">ELGTPASVPAVRRAMQLLEQAEIIERLRGWDKQAQVRLPDDEQLELRAPLTNDRQRRVLSALVQLGKRARANEFLCSPPQLCASAGLDPARLAPVMRTICKKTEVVYIPPFRGIATRVIQRKLKADRLAELVDFDRLARLRQHELARLQTMISYAESGDCYRNLILEYFGDRYEGVCRRCDNCLADHAQPAAHTAANDQQAVAVIRKILSAVARLERQGSGGGFGRSMVVKLLAGSKSRQLTNRGLDRLPTYGALR</sequence>
<dbReference type="GO" id="GO:0043138">
    <property type="term" value="F:3'-5' DNA helicase activity"/>
    <property type="evidence" value="ECO:0007669"/>
    <property type="project" value="InterPro"/>
</dbReference>
<feature type="domain" description="RQC" evidence="1">
    <location>
        <begin position="205"/>
        <end position="255"/>
    </location>
</feature>
<accession>X0W1M3</accession>
<comment type="caution">
    <text evidence="3">The sequence shown here is derived from an EMBL/GenBank/DDBJ whole genome shotgun (WGS) entry which is preliminary data.</text>
</comment>
<evidence type="ECO:0000259" key="1">
    <source>
        <dbReference type="Pfam" id="PF09382"/>
    </source>
</evidence>
<proteinExistence type="predicted"/>
<dbReference type="InterPro" id="IPR018982">
    <property type="entry name" value="RQC_domain"/>
</dbReference>
<feature type="domain" description="ATP-dependent DNA helicase RecQ zinc-binding" evidence="2">
    <location>
        <begin position="138"/>
        <end position="184"/>
    </location>
</feature>
<dbReference type="Pfam" id="PF09382">
    <property type="entry name" value="RQC"/>
    <property type="match status" value="1"/>
</dbReference>
<dbReference type="AlphaFoldDB" id="X0W1M3"/>
<feature type="non-terminal residue" evidence="3">
    <location>
        <position position="1"/>
    </location>
</feature>